<keyword evidence="3" id="KW-1185">Reference proteome</keyword>
<name>A0A9P3HDZ1_9FUNG</name>
<protein>
    <recommendedName>
        <fullName evidence="4">F-box domain-containing protein</fullName>
    </recommendedName>
</protein>
<gene>
    <name evidence="2" type="ORF">EMPS_07235</name>
</gene>
<dbReference type="Proteomes" id="UP000827284">
    <property type="component" value="Unassembled WGS sequence"/>
</dbReference>
<accession>A0A9P3HDZ1</accession>
<evidence type="ECO:0008006" key="4">
    <source>
        <dbReference type="Google" id="ProtNLM"/>
    </source>
</evidence>
<comment type="caution">
    <text evidence="2">The sequence shown here is derived from an EMBL/GenBank/DDBJ whole genome shotgun (WGS) entry which is preliminary data.</text>
</comment>
<feature type="region of interest" description="Disordered" evidence="1">
    <location>
        <begin position="133"/>
        <end position="162"/>
    </location>
</feature>
<reference evidence="2" key="1">
    <citation type="submission" date="2021-11" db="EMBL/GenBank/DDBJ databases">
        <authorList>
            <person name="Herlambang A."/>
            <person name="Guo Y."/>
            <person name="Takashima Y."/>
            <person name="Nishizawa T."/>
        </authorList>
    </citation>
    <scope>NUCLEOTIDE SEQUENCE</scope>
    <source>
        <strain evidence="2">E1425</strain>
    </source>
</reference>
<evidence type="ECO:0000313" key="2">
    <source>
        <dbReference type="EMBL" id="GJJ74877.1"/>
    </source>
</evidence>
<reference evidence="2" key="2">
    <citation type="journal article" date="2022" name="Microbiol. Resour. Announc.">
        <title>Whole-Genome Sequence of Entomortierella parvispora E1425, a Mucoromycotan Fungus Associated with Burkholderiaceae-Related Endosymbiotic Bacteria.</title>
        <authorList>
            <person name="Herlambang A."/>
            <person name="Guo Y."/>
            <person name="Takashima Y."/>
            <person name="Narisawa K."/>
            <person name="Ohta H."/>
            <person name="Nishizawa T."/>
        </authorList>
    </citation>
    <scope>NUCLEOTIDE SEQUENCE</scope>
    <source>
        <strain evidence="2">E1425</strain>
    </source>
</reference>
<dbReference type="EMBL" id="BQFW01000010">
    <property type="protein sequence ID" value="GJJ74877.1"/>
    <property type="molecule type" value="Genomic_DNA"/>
</dbReference>
<organism evidence="2 3">
    <name type="scientific">Entomortierella parvispora</name>
    <dbReference type="NCBI Taxonomy" id="205924"/>
    <lineage>
        <taxon>Eukaryota</taxon>
        <taxon>Fungi</taxon>
        <taxon>Fungi incertae sedis</taxon>
        <taxon>Mucoromycota</taxon>
        <taxon>Mortierellomycotina</taxon>
        <taxon>Mortierellomycetes</taxon>
        <taxon>Mortierellales</taxon>
        <taxon>Mortierellaceae</taxon>
        <taxon>Entomortierella</taxon>
    </lineage>
</organism>
<dbReference type="AlphaFoldDB" id="A0A9P3HDZ1"/>
<sequence>MPTITSLPLESFQLICSFCPLHVLACLRLVSKDIRDRVDGSLTARRAHASPSAIEVKNKHDRKACYVWVTLKAHGKPITAVFDRYEPEHNFLEFVHLAEPTTIVVDRAANAFPESTLGRLDLNLWEEQHEEFTSLSKGKGQLPPTDYSNASGPTPRRARRSSITDAGVIRTIDHQMGQELARPGPIPSLSLFRPVRAAMTTSLGSSAGPSIAIPPNPTINPSPQGENYMAKFARMVLESTGAVSSMTHTHPGMSAAELAEEAQRLFHTKEPEVLSSKKEYKFLLSEGSHFVGDNDFVMRYTISFGEPETLSSDGGQNGHPTQGTGIPQPPHHRVILFKVDYVRVSWKWISSGALPTRIMPQRAGDHLADSLADPMTVADPRPELRTGRIYSARLNRVLKEVQQQQVSF</sequence>
<proteinExistence type="predicted"/>
<feature type="compositionally biased region" description="Polar residues" evidence="1">
    <location>
        <begin position="309"/>
        <end position="325"/>
    </location>
</feature>
<evidence type="ECO:0000313" key="3">
    <source>
        <dbReference type="Proteomes" id="UP000827284"/>
    </source>
</evidence>
<evidence type="ECO:0000256" key="1">
    <source>
        <dbReference type="SAM" id="MobiDB-lite"/>
    </source>
</evidence>
<dbReference type="OrthoDB" id="2383020at2759"/>
<feature type="region of interest" description="Disordered" evidence="1">
    <location>
        <begin position="309"/>
        <end position="329"/>
    </location>
</feature>